<feature type="compositionally biased region" description="Basic and acidic residues" evidence="1">
    <location>
        <begin position="9"/>
        <end position="26"/>
    </location>
</feature>
<feature type="domain" description="Transposase IS4-like" evidence="2">
    <location>
        <begin position="30"/>
        <end position="141"/>
    </location>
</feature>
<dbReference type="InterPro" id="IPR002559">
    <property type="entry name" value="Transposase_11"/>
</dbReference>
<sequence length="168" mass="18824">MRPGQRAARPCDRQVPRRAEYEDPPRSRRSLPPLAFVLTAGQAGDAPAFGDVMARLPVPRRRARPRTRPDVALADKAYSSRTIREHLRKRGIRAVIPVPANQRAAYDEATEAVGHRPSIARHTSSATPSSGCINRLKQWRGIAIRYEKTANPLPRRLHIAGIFIWSAR</sequence>
<comment type="caution">
    <text evidence="3">The sequence shown here is derived from an EMBL/GenBank/DDBJ whole genome shotgun (WGS) entry which is preliminary data.</text>
</comment>
<dbReference type="Proteomes" id="UP001595993">
    <property type="component" value="Unassembled WGS sequence"/>
</dbReference>
<evidence type="ECO:0000256" key="1">
    <source>
        <dbReference type="SAM" id="MobiDB-lite"/>
    </source>
</evidence>
<evidence type="ECO:0000313" key="3">
    <source>
        <dbReference type="EMBL" id="MFC4611300.1"/>
    </source>
</evidence>
<dbReference type="Pfam" id="PF01609">
    <property type="entry name" value="DDE_Tnp_1"/>
    <property type="match status" value="1"/>
</dbReference>
<protein>
    <submittedName>
        <fullName evidence="3">Transposase</fullName>
    </submittedName>
</protein>
<dbReference type="EMBL" id="JBHSFE010000022">
    <property type="protein sequence ID" value="MFC4611300.1"/>
    <property type="molecule type" value="Genomic_DNA"/>
</dbReference>
<gene>
    <name evidence="3" type="ORF">ACFO9E_26415</name>
</gene>
<organism evidence="3 4">
    <name type="scientific">Streptomyces maoxianensis</name>
    <dbReference type="NCBI Taxonomy" id="1459942"/>
    <lineage>
        <taxon>Bacteria</taxon>
        <taxon>Bacillati</taxon>
        <taxon>Actinomycetota</taxon>
        <taxon>Actinomycetes</taxon>
        <taxon>Kitasatosporales</taxon>
        <taxon>Streptomycetaceae</taxon>
        <taxon>Streptomyces</taxon>
    </lineage>
</organism>
<evidence type="ECO:0000259" key="2">
    <source>
        <dbReference type="Pfam" id="PF01609"/>
    </source>
</evidence>
<feature type="region of interest" description="Disordered" evidence="1">
    <location>
        <begin position="1"/>
        <end position="32"/>
    </location>
</feature>
<accession>A0ABV9GE24</accession>
<dbReference type="RefSeq" id="WP_381200603.1">
    <property type="nucleotide sequence ID" value="NZ_JBHSFE010000022.1"/>
</dbReference>
<proteinExistence type="predicted"/>
<evidence type="ECO:0000313" key="4">
    <source>
        <dbReference type="Proteomes" id="UP001595993"/>
    </source>
</evidence>
<name>A0ABV9GE24_9ACTN</name>
<keyword evidence="4" id="KW-1185">Reference proteome</keyword>
<reference evidence="4" key="1">
    <citation type="journal article" date="2019" name="Int. J. Syst. Evol. Microbiol.">
        <title>The Global Catalogue of Microorganisms (GCM) 10K type strain sequencing project: providing services to taxonomists for standard genome sequencing and annotation.</title>
        <authorList>
            <consortium name="The Broad Institute Genomics Platform"/>
            <consortium name="The Broad Institute Genome Sequencing Center for Infectious Disease"/>
            <person name="Wu L."/>
            <person name="Ma J."/>
        </authorList>
    </citation>
    <scope>NUCLEOTIDE SEQUENCE [LARGE SCALE GENOMIC DNA]</scope>
    <source>
        <strain evidence="4">CGMCC 4.7139</strain>
    </source>
</reference>